<dbReference type="RefSeq" id="WP_014266002.1">
    <property type="nucleotide sequence ID" value="NC_016631.1"/>
</dbReference>
<organism evidence="7 8">
    <name type="scientific">Granulicella mallensis (strain ATCC BAA-1857 / DSM 23137 / MP5ACTX8)</name>
    <dbReference type="NCBI Taxonomy" id="682795"/>
    <lineage>
        <taxon>Bacteria</taxon>
        <taxon>Pseudomonadati</taxon>
        <taxon>Acidobacteriota</taxon>
        <taxon>Terriglobia</taxon>
        <taxon>Terriglobales</taxon>
        <taxon>Acidobacteriaceae</taxon>
        <taxon>Granulicella</taxon>
    </lineage>
</organism>
<feature type="transmembrane region" description="Helical" evidence="5">
    <location>
        <begin position="92"/>
        <end position="111"/>
    </location>
</feature>
<dbReference type="GO" id="GO:0046943">
    <property type="term" value="F:carboxylic acid transmembrane transporter activity"/>
    <property type="evidence" value="ECO:0007669"/>
    <property type="project" value="TreeGrafter"/>
</dbReference>
<dbReference type="GO" id="GO:0005886">
    <property type="term" value="C:plasma membrane"/>
    <property type="evidence" value="ECO:0007669"/>
    <property type="project" value="TreeGrafter"/>
</dbReference>
<evidence type="ECO:0000259" key="6">
    <source>
        <dbReference type="PROSITE" id="PS50850"/>
    </source>
</evidence>
<keyword evidence="4 5" id="KW-0472">Membrane</keyword>
<evidence type="ECO:0000256" key="5">
    <source>
        <dbReference type="SAM" id="Phobius"/>
    </source>
</evidence>
<dbReference type="Proteomes" id="UP000007113">
    <property type="component" value="Chromosome"/>
</dbReference>
<keyword evidence="3 5" id="KW-1133">Transmembrane helix</keyword>
<dbReference type="STRING" id="682795.AciX8_2820"/>
<dbReference type="KEGG" id="gma:AciX8_2820"/>
<dbReference type="CDD" id="cd17371">
    <property type="entry name" value="MFS_MucK"/>
    <property type="match status" value="1"/>
</dbReference>
<dbReference type="HOGENOM" id="CLU_001265_46_6_0"/>
<evidence type="ECO:0000256" key="4">
    <source>
        <dbReference type="ARBA" id="ARBA00023136"/>
    </source>
</evidence>
<dbReference type="PANTHER" id="PTHR23508">
    <property type="entry name" value="CARBOXYLIC ACID TRANSPORTER PROTEIN HOMOLOG"/>
    <property type="match status" value="1"/>
</dbReference>
<dbReference type="PROSITE" id="PS50850">
    <property type="entry name" value="MFS"/>
    <property type="match status" value="1"/>
</dbReference>
<dbReference type="EMBL" id="CP003130">
    <property type="protein sequence ID" value="AEU37125.1"/>
    <property type="molecule type" value="Genomic_DNA"/>
</dbReference>
<keyword evidence="8" id="KW-1185">Reference proteome</keyword>
<feature type="transmembrane region" description="Helical" evidence="5">
    <location>
        <begin position="280"/>
        <end position="300"/>
    </location>
</feature>
<evidence type="ECO:0000313" key="8">
    <source>
        <dbReference type="Proteomes" id="UP000007113"/>
    </source>
</evidence>
<name>G8NP21_GRAMM</name>
<feature type="transmembrane region" description="Helical" evidence="5">
    <location>
        <begin position="374"/>
        <end position="392"/>
    </location>
</feature>
<dbReference type="PANTHER" id="PTHR23508:SF10">
    <property type="entry name" value="CARBOXYLIC ACID TRANSPORTER PROTEIN HOMOLOG"/>
    <property type="match status" value="1"/>
</dbReference>
<dbReference type="Pfam" id="PF07690">
    <property type="entry name" value="MFS_1"/>
    <property type="match status" value="1"/>
</dbReference>
<evidence type="ECO:0000256" key="2">
    <source>
        <dbReference type="ARBA" id="ARBA00022692"/>
    </source>
</evidence>
<protein>
    <submittedName>
        <fullName evidence="7">Major facilitator superfamily MFS_1</fullName>
    </submittedName>
</protein>
<feature type="transmembrane region" description="Helical" evidence="5">
    <location>
        <begin position="332"/>
        <end position="354"/>
    </location>
</feature>
<dbReference type="Gene3D" id="1.20.1250.20">
    <property type="entry name" value="MFS general substrate transporter like domains"/>
    <property type="match status" value="2"/>
</dbReference>
<dbReference type="eggNOG" id="COG2814">
    <property type="taxonomic scope" value="Bacteria"/>
</dbReference>
<dbReference type="AlphaFoldDB" id="G8NP21"/>
<feature type="transmembrane region" description="Helical" evidence="5">
    <location>
        <begin position="238"/>
        <end position="260"/>
    </location>
</feature>
<dbReference type="PROSITE" id="PS00217">
    <property type="entry name" value="SUGAR_TRANSPORT_2"/>
    <property type="match status" value="1"/>
</dbReference>
<feature type="domain" description="Major facilitator superfamily (MFS) profile" evidence="6">
    <location>
        <begin position="27"/>
        <end position="421"/>
    </location>
</feature>
<accession>G8NP21</accession>
<comment type="subcellular location">
    <subcellularLocation>
        <location evidence="1">Membrane</location>
        <topology evidence="1">Multi-pass membrane protein</topology>
    </subcellularLocation>
</comment>
<keyword evidence="2 5" id="KW-0812">Transmembrane</keyword>
<feature type="transmembrane region" description="Helical" evidence="5">
    <location>
        <begin position="307"/>
        <end position="326"/>
    </location>
</feature>
<gene>
    <name evidence="7" type="ordered locus">AciX8_2820</name>
</gene>
<dbReference type="InterPro" id="IPR011701">
    <property type="entry name" value="MFS"/>
</dbReference>
<feature type="transmembrane region" description="Helical" evidence="5">
    <location>
        <begin position="65"/>
        <end position="85"/>
    </location>
</feature>
<dbReference type="InterPro" id="IPR005829">
    <property type="entry name" value="Sugar_transporter_CS"/>
</dbReference>
<evidence type="ECO:0000256" key="1">
    <source>
        <dbReference type="ARBA" id="ARBA00004141"/>
    </source>
</evidence>
<dbReference type="OrthoDB" id="9783823at2"/>
<feature type="transmembrane region" description="Helical" evidence="5">
    <location>
        <begin position="151"/>
        <end position="175"/>
    </location>
</feature>
<sequence>MSEPGITILPTRKKLWFLQLESEERSALVATFAGWMLDGMDVMVYSFVLPSLILIWHISKGQAGLLGTSALLLSSVGGWLAGLAADRFGRVRILRLTILWFAVFTFLSGFTNSFNQLFIIRGLQGLGFGGEWAVGSVLIGETIRAKYRGRAVGTVQGGWAIGWGIAALFYTLFFAVLSPDMAWRAMFWIGLAPVVLAVYVRKNVQEPEIYKEATILRANHPSTNKGSNLTFLKIFSPAILRTTALASLVALGAQGGYYAINTWLPLYLNARGLNVTHTGGYLLVVILGSFAGYLVSAHLADRLGRKLTLILFAAFSALTIFLYTIVPISDTATLLLGFPLGFFPSGSFSPMGAFFTELFPTAIRGSAQGFSYNLGRGVGALFPALVGFFAIHMRLGHAIALFAVSAYLLMTLGVLLLPETCGVELEENKKNAIV</sequence>
<dbReference type="SUPFAM" id="SSF103473">
    <property type="entry name" value="MFS general substrate transporter"/>
    <property type="match status" value="1"/>
</dbReference>
<feature type="transmembrane region" description="Helical" evidence="5">
    <location>
        <begin position="398"/>
        <end position="417"/>
    </location>
</feature>
<feature type="transmembrane region" description="Helical" evidence="5">
    <location>
        <begin position="42"/>
        <end position="59"/>
    </location>
</feature>
<reference evidence="7 8" key="1">
    <citation type="submission" date="2011-11" db="EMBL/GenBank/DDBJ databases">
        <title>Complete sequence of Granulicella mallensis MP5ACTX8.</title>
        <authorList>
            <consortium name="US DOE Joint Genome Institute"/>
            <person name="Lucas S."/>
            <person name="Copeland A."/>
            <person name="Lapidus A."/>
            <person name="Cheng J.-F."/>
            <person name="Goodwin L."/>
            <person name="Pitluck S."/>
            <person name="Peters L."/>
            <person name="Lu M."/>
            <person name="Detter J.C."/>
            <person name="Han C."/>
            <person name="Tapia R."/>
            <person name="Land M."/>
            <person name="Hauser L."/>
            <person name="Kyrpides N."/>
            <person name="Ivanova N."/>
            <person name="Mikhailova N."/>
            <person name="Pagani I."/>
            <person name="Rawat S."/>
            <person name="Mannisto M."/>
            <person name="Haggblom M."/>
            <person name="Woyke T."/>
        </authorList>
    </citation>
    <scope>NUCLEOTIDE SEQUENCE [LARGE SCALE GENOMIC DNA]</scope>
    <source>
        <strain evidence="8">ATCC BAA-1857 / DSM 23137 / MP5ACTX8</strain>
    </source>
</reference>
<evidence type="ECO:0000256" key="3">
    <source>
        <dbReference type="ARBA" id="ARBA00022989"/>
    </source>
</evidence>
<evidence type="ECO:0000313" key="7">
    <source>
        <dbReference type="EMBL" id="AEU37125.1"/>
    </source>
</evidence>
<dbReference type="InterPro" id="IPR036259">
    <property type="entry name" value="MFS_trans_sf"/>
</dbReference>
<proteinExistence type="predicted"/>
<dbReference type="InterPro" id="IPR020846">
    <property type="entry name" value="MFS_dom"/>
</dbReference>